<comment type="catalytic activity">
    <reaction evidence="1">
        <text>a monocarboxylic acid amide + H2O = a monocarboxylate + NH4(+)</text>
        <dbReference type="Rhea" id="RHEA:12020"/>
        <dbReference type="ChEBI" id="CHEBI:15377"/>
        <dbReference type="ChEBI" id="CHEBI:28938"/>
        <dbReference type="ChEBI" id="CHEBI:35757"/>
        <dbReference type="ChEBI" id="CHEBI:83628"/>
        <dbReference type="EC" id="3.5.1.4"/>
    </reaction>
</comment>
<dbReference type="STRING" id="1737425.GCA_900049755_02839"/>
<keyword evidence="5" id="KW-0378">Hydrolase</keyword>
<evidence type="ECO:0000256" key="3">
    <source>
        <dbReference type="ARBA" id="ARBA00012922"/>
    </source>
</evidence>
<dbReference type="InterPro" id="IPR023631">
    <property type="entry name" value="Amidase_dom"/>
</dbReference>
<dbReference type="PANTHER" id="PTHR11895">
    <property type="entry name" value="TRANSAMIDASE"/>
    <property type="match status" value="1"/>
</dbReference>
<reference evidence="6" key="1">
    <citation type="submission" date="2017-11" db="EMBL/GenBank/DDBJ databases">
        <title>Otitis media/interna in a cat caused by the recently described species Corynebacterium provencense.</title>
        <authorList>
            <person name="Kittl S."/>
            <person name="Brodard I."/>
            <person name="Rychener L."/>
            <person name="Jores J."/>
            <person name="Roosje P."/>
            <person name="Gobeli Brawand S."/>
        </authorList>
    </citation>
    <scope>NUCLEOTIDE SEQUENCE [LARGE SCALE GENOMIC DNA]</scope>
    <source>
        <strain evidence="6">17KM38</strain>
    </source>
</reference>
<dbReference type="AlphaFoldDB" id="A0A2Z3YN03"/>
<dbReference type="InterPro" id="IPR000120">
    <property type="entry name" value="Amidase"/>
</dbReference>
<dbReference type="Pfam" id="PF01425">
    <property type="entry name" value="Amidase"/>
    <property type="match status" value="1"/>
</dbReference>
<evidence type="ECO:0000256" key="1">
    <source>
        <dbReference type="ARBA" id="ARBA00001311"/>
    </source>
</evidence>
<dbReference type="RefSeq" id="WP_110480870.1">
    <property type="nucleotide sequence ID" value="NZ_CP024988.1"/>
</dbReference>
<dbReference type="KEGG" id="cpre:Csp1_02530"/>
<dbReference type="Proteomes" id="UP000247696">
    <property type="component" value="Chromosome"/>
</dbReference>
<keyword evidence="6" id="KW-1185">Reference proteome</keyword>
<evidence type="ECO:0000313" key="5">
    <source>
        <dbReference type="EMBL" id="AWT25079.1"/>
    </source>
</evidence>
<comment type="similarity">
    <text evidence="2">Belongs to the amidase family.</text>
</comment>
<dbReference type="GO" id="GO:0004040">
    <property type="term" value="F:amidase activity"/>
    <property type="evidence" value="ECO:0007669"/>
    <property type="project" value="UniProtKB-EC"/>
</dbReference>
<protein>
    <recommendedName>
        <fullName evidence="3">amidase</fullName>
        <ecNumber evidence="3">3.5.1.4</ecNumber>
    </recommendedName>
</protein>
<name>A0A2Z3YN03_9CORY</name>
<feature type="domain" description="Amidase" evidence="4">
    <location>
        <begin position="45"/>
        <end position="475"/>
    </location>
</feature>
<dbReference type="SUPFAM" id="SSF75304">
    <property type="entry name" value="Amidase signature (AS) enzymes"/>
    <property type="match status" value="1"/>
</dbReference>
<gene>
    <name evidence="5" type="primary">aam_1</name>
    <name evidence="5" type="ORF">Csp1_02530</name>
</gene>
<evidence type="ECO:0000313" key="6">
    <source>
        <dbReference type="Proteomes" id="UP000247696"/>
    </source>
</evidence>
<accession>A0A2Z3YN03</accession>
<dbReference type="EMBL" id="CP024988">
    <property type="protein sequence ID" value="AWT25079.1"/>
    <property type="molecule type" value="Genomic_DNA"/>
</dbReference>
<dbReference type="OrthoDB" id="5175573at2"/>
<evidence type="ECO:0000259" key="4">
    <source>
        <dbReference type="Pfam" id="PF01425"/>
    </source>
</evidence>
<dbReference type="EC" id="3.5.1.4" evidence="3"/>
<dbReference type="PANTHER" id="PTHR11895:SF7">
    <property type="entry name" value="GLUTAMYL-TRNA(GLN) AMIDOTRANSFERASE SUBUNIT A, MITOCHONDRIAL"/>
    <property type="match status" value="1"/>
</dbReference>
<proteinExistence type="inferred from homology"/>
<sequence length="501" mass="51648">MTDTVHTSNPAGLNPAGLNPAVASSTASATELLADFAAGRRLPSEVVAESLARIAATEPEINAVTGILATDPDQVAAVAAADAYWRGHAGPGAAAPADRPLLGVPVVVKEKHAVAGHPVDQAVPATVQTPDVDHPVVARLRAAGAVLVARTANPEFCAATFTDSAAHGVTRNPWSPEFTPGGSSGGSGAALAAGYAPLATGSDIGGSTRIPATFCGVVGYKAPYGVVPGLHPSTMDWYRSDSAMARTVGDVLLMHNVIAGRHPADPNSVPLGPVTEPEDGWSVAGHRIIVSETLGDYPVDDTVVDNLRAAADALAARGAVIEHRNPDWTVAELMEVAMAHYGHTLAPGMEEVIESSGAEVSPYITQFIDHTLAAAARMPLYETMVRETRIHTELGRLLDGATALITPVTTADALPAEAPLVSVNSRGEHYWATHMAVPFNICNRNPALAVPTGVGPRGVPTGLQIVGDTYDQQAVFRVGFALEDAGTGVLQARGDVPDTTA</sequence>
<dbReference type="Gene3D" id="3.90.1300.10">
    <property type="entry name" value="Amidase signature (AS) domain"/>
    <property type="match status" value="1"/>
</dbReference>
<organism evidence="5 6">
    <name type="scientific">Corynebacterium provencense</name>
    <dbReference type="NCBI Taxonomy" id="1737425"/>
    <lineage>
        <taxon>Bacteria</taxon>
        <taxon>Bacillati</taxon>
        <taxon>Actinomycetota</taxon>
        <taxon>Actinomycetes</taxon>
        <taxon>Mycobacteriales</taxon>
        <taxon>Corynebacteriaceae</taxon>
        <taxon>Corynebacterium</taxon>
    </lineage>
</organism>
<evidence type="ECO:0000256" key="2">
    <source>
        <dbReference type="ARBA" id="ARBA00009199"/>
    </source>
</evidence>
<dbReference type="InterPro" id="IPR036928">
    <property type="entry name" value="AS_sf"/>
</dbReference>